<evidence type="ECO:0000313" key="3">
    <source>
        <dbReference type="Proteomes" id="UP000702952"/>
    </source>
</evidence>
<keyword evidence="1" id="KW-0812">Transmembrane</keyword>
<dbReference type="EMBL" id="JAAMAY010000036">
    <property type="protein sequence ID" value="NTC31106.1"/>
    <property type="molecule type" value="Genomic_DNA"/>
</dbReference>
<keyword evidence="1" id="KW-1133">Transmembrane helix</keyword>
<gene>
    <name evidence="2" type="ORF">G6M46_23530</name>
</gene>
<sequence length="223" mass="23472">MASINLFASFGFKTSVVRSGHRLPPKVLSMQERRRRILRISLAVLFGALCVGGAGGAAAVYYGPEELSGLSAEKSGADCQTVATAKARDRDGIWIRQFIVTEPVDEQVRLRTAVRIAESLRQAEAGHIIQISVLDSKGPTTVSGMRGRAIGAQVTLIPSPVSDLEKQKGELSGFSIEGGAGSDGEFHGLRFNAKPEDLAAIAAGFDDATGCSNDLEMAAPAKS</sequence>
<feature type="transmembrane region" description="Helical" evidence="1">
    <location>
        <begin position="40"/>
        <end position="62"/>
    </location>
</feature>
<dbReference type="AlphaFoldDB" id="A0AA44JAY4"/>
<name>A0AA44JAY4_AGRTU</name>
<keyword evidence="1" id="KW-0472">Membrane</keyword>
<proteinExistence type="predicted"/>
<organism evidence="2 3">
    <name type="scientific">Agrobacterium tumefaciens</name>
    <dbReference type="NCBI Taxonomy" id="358"/>
    <lineage>
        <taxon>Bacteria</taxon>
        <taxon>Pseudomonadati</taxon>
        <taxon>Pseudomonadota</taxon>
        <taxon>Alphaproteobacteria</taxon>
        <taxon>Hyphomicrobiales</taxon>
        <taxon>Rhizobiaceae</taxon>
        <taxon>Rhizobium/Agrobacterium group</taxon>
        <taxon>Agrobacterium</taxon>
        <taxon>Agrobacterium tumefaciens complex</taxon>
    </lineage>
</organism>
<accession>A0AA44JAY4</accession>
<reference evidence="2" key="1">
    <citation type="journal article" date="2020" name="Science">
        <title>Unexpected conservation and global transmission of agrobacterial virulence plasmids.</title>
        <authorList>
            <person name="Weisberg A.J."/>
            <person name="Davis E.W. 2nd"/>
            <person name="Tabima J."/>
            <person name="Belcher M.S."/>
            <person name="Miller M."/>
            <person name="Kuo C.H."/>
            <person name="Loper J.E."/>
            <person name="Grunwald N.J."/>
            <person name="Putnam M.L."/>
            <person name="Chang J.H."/>
        </authorList>
    </citation>
    <scope>NUCLEOTIDE SEQUENCE</scope>
    <source>
        <strain evidence="2">17-1853-1a</strain>
    </source>
</reference>
<evidence type="ECO:0000313" key="2">
    <source>
        <dbReference type="EMBL" id="NTC31106.1"/>
    </source>
</evidence>
<comment type="caution">
    <text evidence="2">The sequence shown here is derived from an EMBL/GenBank/DDBJ whole genome shotgun (WGS) entry which is preliminary data.</text>
</comment>
<dbReference type="Proteomes" id="UP000702952">
    <property type="component" value="Unassembled WGS sequence"/>
</dbReference>
<protein>
    <submittedName>
        <fullName evidence="2">Uncharacterized protein</fullName>
    </submittedName>
</protein>
<evidence type="ECO:0000256" key="1">
    <source>
        <dbReference type="SAM" id="Phobius"/>
    </source>
</evidence>